<organism evidence="2 3">
    <name type="scientific">Bacillus badius</name>
    <dbReference type="NCBI Taxonomy" id="1455"/>
    <lineage>
        <taxon>Bacteria</taxon>
        <taxon>Bacillati</taxon>
        <taxon>Bacillota</taxon>
        <taxon>Bacilli</taxon>
        <taxon>Bacillales</taxon>
        <taxon>Bacillaceae</taxon>
        <taxon>Pseudobacillus</taxon>
    </lineage>
</organism>
<dbReference type="PANTHER" id="PTHR10587:SF125">
    <property type="entry name" value="POLYSACCHARIDE DEACETYLASE YHEN-RELATED"/>
    <property type="match status" value="1"/>
</dbReference>
<sequence length="376" mass="42797">MIMCSFVLLLLLVGGVEKAYASEKKNIYIGLHDKMLPFTTGEAFIIDNQAVAPAEKLSRYLYIKQTVQKADEVYIFEKNGQQLTVNIKTKEASLNGKPAGSAAIHKENGQFYIGIRWIAQQFGFQVDYLSKNHTVRLYTKAGAKLSNEEFLKANQSFFDRLNSPQPAKGPIAYVTFDDGPSQQSASILNILASHRVKATFFYIEANIHRYQAAAKRAAAEGHYLALHSVTHKVNPLYNSPQSFMNEMEKTNRTLKSVTGRSSVLVRAPFGSSPYLKQPFCDAMSKRGYRLWDWDIDSEDWRYNTSSKARILQNIQAGIKMQKKRGDQHVVILLHEKKITAEMLPQILQFLTKEGYRLQTYDPSAHVVQNFWNDKRL</sequence>
<feature type="domain" description="NodB homology" evidence="1">
    <location>
        <begin position="170"/>
        <end position="358"/>
    </location>
</feature>
<dbReference type="Pfam" id="PF01522">
    <property type="entry name" value="Polysacc_deac_1"/>
    <property type="match status" value="1"/>
</dbReference>
<protein>
    <submittedName>
        <fullName evidence="2">Peptidoglycan N-acetylglucosamine deacetylase</fullName>
    </submittedName>
</protein>
<dbReference type="InterPro" id="IPR036582">
    <property type="entry name" value="Mao_N_sf"/>
</dbReference>
<dbReference type="InterPro" id="IPR011330">
    <property type="entry name" value="Glyco_hydro/deAcase_b/a-brl"/>
</dbReference>
<dbReference type="InterPro" id="IPR012854">
    <property type="entry name" value="Cu_amine_oxidase-like_N"/>
</dbReference>
<accession>A0ABR5AXU2</accession>
<evidence type="ECO:0000313" key="2">
    <source>
        <dbReference type="EMBL" id="KIL79440.1"/>
    </source>
</evidence>
<dbReference type="InterPro" id="IPR050248">
    <property type="entry name" value="Polysacc_deacetylase_ArnD"/>
</dbReference>
<dbReference type="SUPFAM" id="SSF55383">
    <property type="entry name" value="Copper amine oxidase, domain N"/>
    <property type="match status" value="1"/>
</dbReference>
<proteinExistence type="predicted"/>
<dbReference type="Pfam" id="PF07833">
    <property type="entry name" value="Cu_amine_oxidN1"/>
    <property type="match status" value="1"/>
</dbReference>
<dbReference type="Gene3D" id="3.20.20.370">
    <property type="entry name" value="Glycoside hydrolase/deacetylase"/>
    <property type="match status" value="1"/>
</dbReference>
<reference evidence="2 3" key="1">
    <citation type="submission" date="2015-01" db="EMBL/GenBank/DDBJ databases">
        <title>Genome Assembly of Bacillus badius MTCC 1458.</title>
        <authorList>
            <person name="Verma A."/>
            <person name="Khatri I."/>
            <person name="Mual P."/>
            <person name="Subramanian S."/>
            <person name="Krishnamurthi S."/>
        </authorList>
    </citation>
    <scope>NUCLEOTIDE SEQUENCE [LARGE SCALE GENOMIC DNA]</scope>
    <source>
        <strain evidence="2 3">MTCC 1458</strain>
    </source>
</reference>
<comment type="caution">
    <text evidence="2">The sequence shown here is derived from an EMBL/GenBank/DDBJ whole genome shotgun (WGS) entry which is preliminary data.</text>
</comment>
<dbReference type="Proteomes" id="UP000031982">
    <property type="component" value="Unassembled WGS sequence"/>
</dbReference>
<dbReference type="CDD" id="cd10944">
    <property type="entry name" value="CE4_SmPgdA_like"/>
    <property type="match status" value="1"/>
</dbReference>
<dbReference type="PANTHER" id="PTHR10587">
    <property type="entry name" value="GLYCOSYL TRANSFERASE-RELATED"/>
    <property type="match status" value="1"/>
</dbReference>
<keyword evidence="3" id="KW-1185">Reference proteome</keyword>
<dbReference type="SUPFAM" id="SSF88713">
    <property type="entry name" value="Glycoside hydrolase/deacetylase"/>
    <property type="match status" value="1"/>
</dbReference>
<evidence type="ECO:0000313" key="3">
    <source>
        <dbReference type="Proteomes" id="UP000031982"/>
    </source>
</evidence>
<name>A0ABR5AXU2_BACBA</name>
<evidence type="ECO:0000259" key="1">
    <source>
        <dbReference type="PROSITE" id="PS51677"/>
    </source>
</evidence>
<gene>
    <name evidence="2" type="ORF">SD77_3306</name>
</gene>
<dbReference type="EMBL" id="JXLP01000003">
    <property type="protein sequence ID" value="KIL79440.1"/>
    <property type="molecule type" value="Genomic_DNA"/>
</dbReference>
<dbReference type="PROSITE" id="PS51677">
    <property type="entry name" value="NODB"/>
    <property type="match status" value="1"/>
</dbReference>
<dbReference type="InterPro" id="IPR002509">
    <property type="entry name" value="NODB_dom"/>
</dbReference>